<keyword evidence="2" id="KW-0812">Transmembrane</keyword>
<proteinExistence type="predicted"/>
<reference evidence="3 4" key="1">
    <citation type="journal article" date="2020" name="Arch. Microbiol.">
        <title>The genome sequence of the giant phototrophic gammaproteobacterium Thiospirillum jenense gives insight into its physiological properties and phylogenetic relationships.</title>
        <authorList>
            <person name="Imhoff J.F."/>
            <person name="Meyer T.E."/>
            <person name="Kyndt J.A."/>
        </authorList>
    </citation>
    <scope>NUCLEOTIDE SEQUENCE [LARGE SCALE GENOMIC DNA]</scope>
    <source>
        <strain evidence="3 4">DSM 216</strain>
    </source>
</reference>
<gene>
    <name evidence="3" type="ORF">HUK38_03695</name>
</gene>
<name>A0A839H682_9GAMM</name>
<keyword evidence="4" id="KW-1185">Reference proteome</keyword>
<evidence type="ECO:0000313" key="3">
    <source>
        <dbReference type="EMBL" id="MBB1125333.1"/>
    </source>
</evidence>
<feature type="transmembrane region" description="Helical" evidence="2">
    <location>
        <begin position="62"/>
        <end position="82"/>
    </location>
</feature>
<feature type="compositionally biased region" description="Low complexity" evidence="1">
    <location>
        <begin position="137"/>
        <end position="150"/>
    </location>
</feature>
<evidence type="ECO:0000256" key="2">
    <source>
        <dbReference type="SAM" id="Phobius"/>
    </source>
</evidence>
<keyword evidence="2" id="KW-0472">Membrane</keyword>
<feature type="transmembrane region" description="Helical" evidence="2">
    <location>
        <begin position="102"/>
        <end position="120"/>
    </location>
</feature>
<dbReference type="RefSeq" id="WP_182582590.1">
    <property type="nucleotide sequence ID" value="NZ_JABVCQ010000006.1"/>
</dbReference>
<evidence type="ECO:0000313" key="4">
    <source>
        <dbReference type="Proteomes" id="UP000548632"/>
    </source>
</evidence>
<accession>A0A839H682</accession>
<dbReference type="EMBL" id="JABVCQ010000006">
    <property type="protein sequence ID" value="MBB1125333.1"/>
    <property type="molecule type" value="Genomic_DNA"/>
</dbReference>
<keyword evidence="2" id="KW-1133">Transmembrane helix</keyword>
<comment type="caution">
    <text evidence="3">The sequence shown here is derived from an EMBL/GenBank/DDBJ whole genome shotgun (WGS) entry which is preliminary data.</text>
</comment>
<evidence type="ECO:0000256" key="1">
    <source>
        <dbReference type="SAM" id="MobiDB-lite"/>
    </source>
</evidence>
<sequence length="157" mass="16716">MALMKCPECGGQVSDQARNCPHCGFPIAEGATGIATTAPAATSAMNAPAATKPTLKLAPRALWQRVSWSFVLFWGGMIVGVMGSDVIGNMQAGGVTSDHRTLFGKIGWVMIFAGIGLFLYNEIRDYRRKQAEELEAEQQAIAAEQAANQQSNSPPTS</sequence>
<feature type="region of interest" description="Disordered" evidence="1">
    <location>
        <begin position="137"/>
        <end position="157"/>
    </location>
</feature>
<protein>
    <submittedName>
        <fullName evidence="3">Zinc ribbon domain-containing protein</fullName>
    </submittedName>
</protein>
<dbReference type="Proteomes" id="UP000548632">
    <property type="component" value="Unassembled WGS sequence"/>
</dbReference>
<dbReference type="AlphaFoldDB" id="A0A839H682"/>
<organism evidence="3 4">
    <name type="scientific">Thiospirillum jenense</name>
    <dbReference type="NCBI Taxonomy" id="1653858"/>
    <lineage>
        <taxon>Bacteria</taxon>
        <taxon>Pseudomonadati</taxon>
        <taxon>Pseudomonadota</taxon>
        <taxon>Gammaproteobacteria</taxon>
        <taxon>Chromatiales</taxon>
        <taxon>Chromatiaceae</taxon>
        <taxon>Thiospirillum</taxon>
    </lineage>
</organism>